<feature type="compositionally biased region" description="Basic residues" evidence="5">
    <location>
        <begin position="294"/>
        <end position="304"/>
    </location>
</feature>
<dbReference type="InterPro" id="IPR007110">
    <property type="entry name" value="Ig-like_dom"/>
</dbReference>
<sequence length="339" mass="36650">MLRENIPYSIPPTCQTPERLAGKTWDRIDLDDFACTPNIQSVEIKTNGVEGKNVTMSCYVDGVPDPNVRWIVKNRIIANLSGNGETVARPSIMSSSSSTTTSSQGRKAYVVNFIRNSSNLTILQVEMQDAGVYTCTAENKAGRVEASMTLAVSRKPPEAPLGVKIILLCVTIALLFVIGSSFAAVCFCTKRKKGKLKLWKSSSAPGSDSYEKIEMKRTKPDMHCGRRGIDNNSSSIGGAGAGEYLCTENGGIAVVNATTTASVVLKRNGDYRTVPTEDDEDNNDTTTSFSITQTHKKQKQHHHKIEYSKAASKGRAGGAGNSLIDKNTDLHIGRLIDLG</sequence>
<keyword evidence="1" id="KW-0732">Signal</keyword>
<keyword evidence="9" id="KW-1185">Reference proteome</keyword>
<keyword evidence="6" id="KW-0472">Membrane</keyword>
<dbReference type="InterPro" id="IPR050467">
    <property type="entry name" value="LRFN"/>
</dbReference>
<keyword evidence="6" id="KW-1133">Transmembrane helix</keyword>
<proteinExistence type="predicted"/>
<evidence type="ECO:0000313" key="9">
    <source>
        <dbReference type="Proteomes" id="UP000015102"/>
    </source>
</evidence>
<name>T1GF39_MEGSC</name>
<dbReference type="InterPro" id="IPR013783">
    <property type="entry name" value="Ig-like_fold"/>
</dbReference>
<dbReference type="InterPro" id="IPR013098">
    <property type="entry name" value="Ig_I-set"/>
</dbReference>
<dbReference type="STRING" id="36166.T1GF39"/>
<dbReference type="AlphaFoldDB" id="T1GF39"/>
<reference evidence="8" key="2">
    <citation type="submission" date="2015-06" db="UniProtKB">
        <authorList>
            <consortium name="EnsemblMetazoa"/>
        </authorList>
    </citation>
    <scope>IDENTIFICATION</scope>
</reference>
<dbReference type="Pfam" id="PF07679">
    <property type="entry name" value="I-set"/>
    <property type="match status" value="1"/>
</dbReference>
<reference evidence="9" key="1">
    <citation type="submission" date="2013-02" db="EMBL/GenBank/DDBJ databases">
        <authorList>
            <person name="Hughes D."/>
        </authorList>
    </citation>
    <scope>NUCLEOTIDE SEQUENCE</scope>
    <source>
        <strain>Durham</strain>
        <strain evidence="9">NC isolate 2 -- Noor lab</strain>
    </source>
</reference>
<keyword evidence="4" id="KW-0393">Immunoglobulin domain</keyword>
<dbReference type="InterPro" id="IPR003598">
    <property type="entry name" value="Ig_sub2"/>
</dbReference>
<keyword evidence="2" id="KW-1015">Disulfide bond</keyword>
<evidence type="ECO:0000256" key="5">
    <source>
        <dbReference type="SAM" id="MobiDB-lite"/>
    </source>
</evidence>
<feature type="region of interest" description="Disordered" evidence="5">
    <location>
        <begin position="274"/>
        <end position="322"/>
    </location>
</feature>
<evidence type="ECO:0000259" key="7">
    <source>
        <dbReference type="PROSITE" id="PS50835"/>
    </source>
</evidence>
<dbReference type="InterPro" id="IPR003599">
    <property type="entry name" value="Ig_sub"/>
</dbReference>
<evidence type="ECO:0000256" key="2">
    <source>
        <dbReference type="ARBA" id="ARBA00023157"/>
    </source>
</evidence>
<dbReference type="InterPro" id="IPR036179">
    <property type="entry name" value="Ig-like_dom_sf"/>
</dbReference>
<keyword evidence="3" id="KW-0325">Glycoprotein</keyword>
<organism evidence="8 9">
    <name type="scientific">Megaselia scalaris</name>
    <name type="common">Humpbacked fly</name>
    <name type="synonym">Phora scalaris</name>
    <dbReference type="NCBI Taxonomy" id="36166"/>
    <lineage>
        <taxon>Eukaryota</taxon>
        <taxon>Metazoa</taxon>
        <taxon>Ecdysozoa</taxon>
        <taxon>Arthropoda</taxon>
        <taxon>Hexapoda</taxon>
        <taxon>Insecta</taxon>
        <taxon>Pterygota</taxon>
        <taxon>Neoptera</taxon>
        <taxon>Endopterygota</taxon>
        <taxon>Diptera</taxon>
        <taxon>Brachycera</taxon>
        <taxon>Muscomorpha</taxon>
        <taxon>Platypezoidea</taxon>
        <taxon>Phoridae</taxon>
        <taxon>Megaseliini</taxon>
        <taxon>Megaselia</taxon>
    </lineage>
</organism>
<evidence type="ECO:0000256" key="4">
    <source>
        <dbReference type="ARBA" id="ARBA00023319"/>
    </source>
</evidence>
<evidence type="ECO:0000256" key="3">
    <source>
        <dbReference type="ARBA" id="ARBA00023180"/>
    </source>
</evidence>
<evidence type="ECO:0000256" key="6">
    <source>
        <dbReference type="SAM" id="Phobius"/>
    </source>
</evidence>
<dbReference type="PROSITE" id="PS50835">
    <property type="entry name" value="IG_LIKE"/>
    <property type="match status" value="1"/>
</dbReference>
<dbReference type="EMBL" id="CAQQ02024144">
    <property type="status" value="NOT_ANNOTATED_CDS"/>
    <property type="molecule type" value="Genomic_DNA"/>
</dbReference>
<dbReference type="Proteomes" id="UP000015102">
    <property type="component" value="Unassembled WGS sequence"/>
</dbReference>
<evidence type="ECO:0000256" key="1">
    <source>
        <dbReference type="ARBA" id="ARBA00022729"/>
    </source>
</evidence>
<keyword evidence="6" id="KW-0812">Transmembrane</keyword>
<accession>T1GF39</accession>
<dbReference type="PANTHER" id="PTHR45842:SF12">
    <property type="entry name" value="KEKKON 5, ISOFORM A"/>
    <property type="match status" value="1"/>
</dbReference>
<dbReference type="PANTHER" id="PTHR45842">
    <property type="entry name" value="SYNAPTIC ADHESION-LIKE MOLECULE SALM"/>
    <property type="match status" value="1"/>
</dbReference>
<dbReference type="EnsemblMetazoa" id="MESCA001968-RA">
    <property type="protein sequence ID" value="MESCA001968-PA"/>
    <property type="gene ID" value="MESCA001968"/>
</dbReference>
<dbReference type="Gene3D" id="2.60.40.10">
    <property type="entry name" value="Immunoglobulins"/>
    <property type="match status" value="1"/>
</dbReference>
<dbReference type="SUPFAM" id="SSF48726">
    <property type="entry name" value="Immunoglobulin"/>
    <property type="match status" value="1"/>
</dbReference>
<feature type="domain" description="Ig-like" evidence="7">
    <location>
        <begin position="37"/>
        <end position="151"/>
    </location>
</feature>
<dbReference type="HOGENOM" id="CLU_819621_0_0_1"/>
<dbReference type="SMART" id="SM00409">
    <property type="entry name" value="IG"/>
    <property type="match status" value="1"/>
</dbReference>
<protein>
    <recommendedName>
        <fullName evidence="7">Ig-like domain-containing protein</fullName>
    </recommendedName>
</protein>
<feature type="transmembrane region" description="Helical" evidence="6">
    <location>
        <begin position="165"/>
        <end position="188"/>
    </location>
</feature>
<dbReference type="SMART" id="SM00408">
    <property type="entry name" value="IGc2"/>
    <property type="match status" value="1"/>
</dbReference>
<dbReference type="FunFam" id="2.60.40.10:FF:000032">
    <property type="entry name" value="palladin isoform X1"/>
    <property type="match status" value="1"/>
</dbReference>
<evidence type="ECO:0000313" key="8">
    <source>
        <dbReference type="EnsemblMetazoa" id="MESCA001968-PA"/>
    </source>
</evidence>